<dbReference type="RefSeq" id="WP_074490568.1">
    <property type="nucleotide sequence ID" value="NZ_FPAM01000010.1"/>
</dbReference>
<evidence type="ECO:0000313" key="2">
    <source>
        <dbReference type="EMBL" id="OKS88044.1"/>
    </source>
</evidence>
<feature type="domain" description="Serine aminopeptidase S33" evidence="1">
    <location>
        <begin position="46"/>
        <end position="137"/>
    </location>
</feature>
<dbReference type="Pfam" id="PF12146">
    <property type="entry name" value="Hydrolase_4"/>
    <property type="match status" value="1"/>
</dbReference>
<dbReference type="InterPro" id="IPR022742">
    <property type="entry name" value="Hydrolase_4"/>
</dbReference>
<dbReference type="SUPFAM" id="SSF53474">
    <property type="entry name" value="alpha/beta-Hydrolases"/>
    <property type="match status" value="1"/>
</dbReference>
<dbReference type="Proteomes" id="UP000186720">
    <property type="component" value="Unassembled WGS sequence"/>
</dbReference>
<evidence type="ECO:0000313" key="3">
    <source>
        <dbReference type="Proteomes" id="UP000186720"/>
    </source>
</evidence>
<dbReference type="AlphaFoldDB" id="A0A1Q6A1Z9"/>
<evidence type="ECO:0000259" key="1">
    <source>
        <dbReference type="Pfam" id="PF12146"/>
    </source>
</evidence>
<protein>
    <recommendedName>
        <fullName evidence="1">Serine aminopeptidase S33 domain-containing protein</fullName>
    </recommendedName>
</protein>
<keyword evidence="3" id="KW-1185">Reference proteome</keyword>
<dbReference type="STRING" id="1302689.RG47T_3508"/>
<dbReference type="EMBL" id="MPPL01000001">
    <property type="protein sequence ID" value="OKS88044.1"/>
    <property type="molecule type" value="Genomic_DNA"/>
</dbReference>
<dbReference type="PANTHER" id="PTHR11614">
    <property type="entry name" value="PHOSPHOLIPASE-RELATED"/>
    <property type="match status" value="1"/>
</dbReference>
<dbReference type="InterPro" id="IPR051044">
    <property type="entry name" value="MAG_DAG_Lipase"/>
</dbReference>
<comment type="caution">
    <text evidence="2">The sequence shown here is derived from an EMBL/GenBank/DDBJ whole genome shotgun (WGS) entry which is preliminary data.</text>
</comment>
<sequence>MNSLKIMFKNDRGHELSARLELPEGKPDAYAIFAHCFTCDKNLNAARNISNALTNQNIAVLLFDFTGLGESAGEFAESNFSSNIRDLISASAFLTTSYEAPSLLVGHSLGGTAVLSVAGFLPSVKAVATIGAPFDAAHVLLLFKNSLNEINDLGQAEVDLGGRIFTIKKQFLEDIGLQHLEGLLPKLNKALLILHSPQDSTVSIENASAIYRSAKHPKSFISLNGADHLLSRKQQSVYAGSLIATWVQNYLTGQ</sequence>
<dbReference type="InterPro" id="IPR029058">
    <property type="entry name" value="AB_hydrolase_fold"/>
</dbReference>
<gene>
    <name evidence="2" type="ORF">RG47T_3508</name>
</gene>
<organism evidence="2 3">
    <name type="scientific">Mucilaginibacter polytrichastri</name>
    <dbReference type="NCBI Taxonomy" id="1302689"/>
    <lineage>
        <taxon>Bacteria</taxon>
        <taxon>Pseudomonadati</taxon>
        <taxon>Bacteroidota</taxon>
        <taxon>Sphingobacteriia</taxon>
        <taxon>Sphingobacteriales</taxon>
        <taxon>Sphingobacteriaceae</taxon>
        <taxon>Mucilaginibacter</taxon>
    </lineage>
</organism>
<dbReference type="OrthoDB" id="9791538at2"/>
<accession>A0A1Q6A1Z9</accession>
<proteinExistence type="predicted"/>
<name>A0A1Q6A1Z9_9SPHI</name>
<dbReference type="Gene3D" id="3.40.50.1820">
    <property type="entry name" value="alpha/beta hydrolase"/>
    <property type="match status" value="1"/>
</dbReference>
<reference evidence="2 3" key="1">
    <citation type="submission" date="2016-11" db="EMBL/GenBank/DDBJ databases">
        <title>Whole Genome Sequencing of Mucilaginibacter polytrichastri RG4-7(T) isolated from the moss sample.</title>
        <authorList>
            <person name="Li Y."/>
        </authorList>
    </citation>
    <scope>NUCLEOTIDE SEQUENCE [LARGE SCALE GENOMIC DNA]</scope>
    <source>
        <strain evidence="2 3">RG4-7</strain>
    </source>
</reference>